<organism evidence="3 4">
    <name type="scientific">Orbilia brochopaga</name>
    <dbReference type="NCBI Taxonomy" id="3140254"/>
    <lineage>
        <taxon>Eukaryota</taxon>
        <taxon>Fungi</taxon>
        <taxon>Dikarya</taxon>
        <taxon>Ascomycota</taxon>
        <taxon>Pezizomycotina</taxon>
        <taxon>Orbiliomycetes</taxon>
        <taxon>Orbiliales</taxon>
        <taxon>Orbiliaceae</taxon>
        <taxon>Orbilia</taxon>
    </lineage>
</organism>
<accession>A0AAV9V0S1</accession>
<dbReference type="EMBL" id="JAVHNQ010000003">
    <property type="protein sequence ID" value="KAK6353160.1"/>
    <property type="molecule type" value="Genomic_DNA"/>
</dbReference>
<dbReference type="Gene3D" id="2.60.40.420">
    <property type="entry name" value="Cupredoxins - blue copper proteins"/>
    <property type="match status" value="1"/>
</dbReference>
<protein>
    <recommendedName>
        <fullName evidence="5">Cupredoxin</fullName>
    </recommendedName>
</protein>
<dbReference type="Proteomes" id="UP001375240">
    <property type="component" value="Unassembled WGS sequence"/>
</dbReference>
<evidence type="ECO:0000313" key="3">
    <source>
        <dbReference type="EMBL" id="KAK6353160.1"/>
    </source>
</evidence>
<dbReference type="SUPFAM" id="SSF49503">
    <property type="entry name" value="Cupredoxins"/>
    <property type="match status" value="1"/>
</dbReference>
<name>A0AAV9V0S1_9PEZI</name>
<dbReference type="PANTHER" id="PTHR34883:SF17">
    <property type="entry name" value="CUPREDOXIN"/>
    <property type="match status" value="1"/>
</dbReference>
<sequence>MFFSKSLVALAPLAAVASAMTPTYGGATPANSVPVHVITAMNDASGKPVFMPAEVQANVGDLIQFQFHPMNHSVVQAAFADPCIPIQQSAAGNGVVGFYSGFMPVAMDSNTMPTFTFQVNNTNPIWFYCSQGKHCQNGMVGAINPTANKTLADFKNRAAQAPDNLSPGQVPAGNGGASSVVPALPPTPTTMQTTGTGVSGPITGTNTGTAPPIQTGAAAKFGSSMPLLLAAVAASFFCL</sequence>
<comment type="caution">
    <text evidence="3">The sequence shown here is derived from an EMBL/GenBank/DDBJ whole genome shotgun (WGS) entry which is preliminary data.</text>
</comment>
<feature type="signal peptide" evidence="2">
    <location>
        <begin position="1"/>
        <end position="19"/>
    </location>
</feature>
<evidence type="ECO:0000256" key="1">
    <source>
        <dbReference type="SAM" id="MobiDB-lite"/>
    </source>
</evidence>
<dbReference type="InterPro" id="IPR008972">
    <property type="entry name" value="Cupredoxin"/>
</dbReference>
<keyword evidence="2" id="KW-0732">Signal</keyword>
<gene>
    <name evidence="3" type="ORF">TWF696_005148</name>
</gene>
<evidence type="ECO:0008006" key="5">
    <source>
        <dbReference type="Google" id="ProtNLM"/>
    </source>
</evidence>
<dbReference type="AlphaFoldDB" id="A0AAV9V0S1"/>
<reference evidence="3 4" key="1">
    <citation type="submission" date="2019-10" db="EMBL/GenBank/DDBJ databases">
        <authorList>
            <person name="Palmer J.M."/>
        </authorList>
    </citation>
    <scope>NUCLEOTIDE SEQUENCE [LARGE SCALE GENOMIC DNA]</scope>
    <source>
        <strain evidence="3 4">TWF696</strain>
    </source>
</reference>
<dbReference type="InterPro" id="IPR052953">
    <property type="entry name" value="Ser-rich/MCO-related"/>
</dbReference>
<dbReference type="CDD" id="cd00920">
    <property type="entry name" value="Cupredoxin"/>
    <property type="match status" value="1"/>
</dbReference>
<evidence type="ECO:0000256" key="2">
    <source>
        <dbReference type="SAM" id="SignalP"/>
    </source>
</evidence>
<feature type="chain" id="PRO_5043575333" description="Cupredoxin" evidence="2">
    <location>
        <begin position="20"/>
        <end position="239"/>
    </location>
</feature>
<keyword evidence="4" id="KW-1185">Reference proteome</keyword>
<feature type="region of interest" description="Disordered" evidence="1">
    <location>
        <begin position="160"/>
        <end position="195"/>
    </location>
</feature>
<dbReference type="PANTHER" id="PTHR34883">
    <property type="entry name" value="SERINE-RICH PROTEIN, PUTATIVE-RELATED-RELATED"/>
    <property type="match status" value="1"/>
</dbReference>
<evidence type="ECO:0000313" key="4">
    <source>
        <dbReference type="Proteomes" id="UP001375240"/>
    </source>
</evidence>
<proteinExistence type="predicted"/>